<gene>
    <name evidence="1" type="ORF">NLG97_g6598</name>
</gene>
<proteinExistence type="predicted"/>
<protein>
    <submittedName>
        <fullName evidence="1">Uncharacterized protein</fullName>
    </submittedName>
</protein>
<organism evidence="1 2">
    <name type="scientific">Lecanicillium saksenae</name>
    <dbReference type="NCBI Taxonomy" id="468837"/>
    <lineage>
        <taxon>Eukaryota</taxon>
        <taxon>Fungi</taxon>
        <taxon>Dikarya</taxon>
        <taxon>Ascomycota</taxon>
        <taxon>Pezizomycotina</taxon>
        <taxon>Sordariomycetes</taxon>
        <taxon>Hypocreomycetidae</taxon>
        <taxon>Hypocreales</taxon>
        <taxon>Cordycipitaceae</taxon>
        <taxon>Lecanicillium</taxon>
    </lineage>
</organism>
<comment type="caution">
    <text evidence="1">The sequence shown here is derived from an EMBL/GenBank/DDBJ whole genome shotgun (WGS) entry which is preliminary data.</text>
</comment>
<keyword evidence="2" id="KW-1185">Reference proteome</keyword>
<dbReference type="EMBL" id="JANAKD010000896">
    <property type="protein sequence ID" value="KAJ3486513.1"/>
    <property type="molecule type" value="Genomic_DNA"/>
</dbReference>
<dbReference type="Proteomes" id="UP001148737">
    <property type="component" value="Unassembled WGS sequence"/>
</dbReference>
<name>A0ACC1QSC6_9HYPO</name>
<accession>A0ACC1QSC6</accession>
<reference evidence="1" key="1">
    <citation type="submission" date="2022-07" db="EMBL/GenBank/DDBJ databases">
        <title>Genome Sequence of Lecanicillium saksenae.</title>
        <authorList>
            <person name="Buettner E."/>
        </authorList>
    </citation>
    <scope>NUCLEOTIDE SEQUENCE</scope>
    <source>
        <strain evidence="1">VT-O1</strain>
    </source>
</reference>
<evidence type="ECO:0000313" key="1">
    <source>
        <dbReference type="EMBL" id="KAJ3486513.1"/>
    </source>
</evidence>
<sequence>MLGRSPTLHANRPVQQHWPLDLQAPLFMQLAKQLALRCCEVSLTLGANMIKLSPLRKAISSSSVRHISIVAKEAKDSFAAKRDSYSVKTSDDDNSEYHGRCADGSSSIGAVDLPPASRSAKIDAQHGKGTEAIEKNVREDQQVDLLPALRPRAHRFPGRFDLERAAAGL</sequence>
<evidence type="ECO:0000313" key="2">
    <source>
        <dbReference type="Proteomes" id="UP001148737"/>
    </source>
</evidence>